<gene>
    <name evidence="1" type="ORF">METZ01_LOCUS271590</name>
</gene>
<organism evidence="1">
    <name type="scientific">marine metagenome</name>
    <dbReference type="NCBI Taxonomy" id="408172"/>
    <lineage>
        <taxon>unclassified sequences</taxon>
        <taxon>metagenomes</taxon>
        <taxon>ecological metagenomes</taxon>
    </lineage>
</organism>
<feature type="non-terminal residue" evidence="1">
    <location>
        <position position="1"/>
    </location>
</feature>
<protein>
    <submittedName>
        <fullName evidence="1">Uncharacterized protein</fullName>
    </submittedName>
</protein>
<dbReference type="AlphaFoldDB" id="A0A382K3Z0"/>
<sequence length="42" mass="4772">MNQDIAGQNALDEYRKIINEIDAETQRLQNQTGGFPCPVNCY</sequence>
<accession>A0A382K3Z0</accession>
<name>A0A382K3Z0_9ZZZZ</name>
<evidence type="ECO:0000313" key="1">
    <source>
        <dbReference type="EMBL" id="SVC18736.1"/>
    </source>
</evidence>
<feature type="non-terminal residue" evidence="1">
    <location>
        <position position="42"/>
    </location>
</feature>
<reference evidence="1" key="1">
    <citation type="submission" date="2018-05" db="EMBL/GenBank/DDBJ databases">
        <authorList>
            <person name="Lanie J.A."/>
            <person name="Ng W.-L."/>
            <person name="Kazmierczak K.M."/>
            <person name="Andrzejewski T.M."/>
            <person name="Davidsen T.M."/>
            <person name="Wayne K.J."/>
            <person name="Tettelin H."/>
            <person name="Glass J.I."/>
            <person name="Rusch D."/>
            <person name="Podicherti R."/>
            <person name="Tsui H.-C.T."/>
            <person name="Winkler M.E."/>
        </authorList>
    </citation>
    <scope>NUCLEOTIDE SEQUENCE</scope>
</reference>
<dbReference type="EMBL" id="UINC01078047">
    <property type="protein sequence ID" value="SVC18736.1"/>
    <property type="molecule type" value="Genomic_DNA"/>
</dbReference>
<proteinExistence type="predicted"/>